<dbReference type="GO" id="GO:0006355">
    <property type="term" value="P:regulation of DNA-templated transcription"/>
    <property type="evidence" value="ECO:0007669"/>
    <property type="project" value="InterPro"/>
</dbReference>
<reference evidence="3 4" key="2">
    <citation type="submission" date="2019-02" db="EMBL/GenBank/DDBJ databases">
        <title>'Lichenibacterium ramalinii' gen. nov. sp. nov., 'Lichenibacterium minor' gen. nov. sp. nov.</title>
        <authorList>
            <person name="Pankratov T."/>
        </authorList>
    </citation>
    <scope>NUCLEOTIDE SEQUENCE [LARGE SCALE GENOMIC DNA]</scope>
    <source>
        <strain evidence="3 4">RmlP001</strain>
    </source>
</reference>
<dbReference type="EMBL" id="QYBC01000012">
    <property type="protein sequence ID" value="RYB03983.1"/>
    <property type="molecule type" value="Genomic_DNA"/>
</dbReference>
<feature type="region of interest" description="Disordered" evidence="2">
    <location>
        <begin position="131"/>
        <end position="172"/>
    </location>
</feature>
<dbReference type="InterPro" id="IPR008807">
    <property type="entry name" value="ROS_MUCR"/>
</dbReference>
<dbReference type="AlphaFoldDB" id="A0A4Q2RAC3"/>
<dbReference type="Gene3D" id="1.10.10.1550">
    <property type="entry name" value="ROS/MUCR transcriptional regulator protein"/>
    <property type="match status" value="1"/>
</dbReference>
<evidence type="ECO:0000256" key="2">
    <source>
        <dbReference type="SAM" id="MobiDB-lite"/>
    </source>
</evidence>
<feature type="compositionally biased region" description="Basic residues" evidence="2">
    <location>
        <begin position="163"/>
        <end position="172"/>
    </location>
</feature>
<dbReference type="RefSeq" id="WP_129220104.1">
    <property type="nucleotide sequence ID" value="NZ_QYBC01000012.1"/>
</dbReference>
<evidence type="ECO:0000313" key="3">
    <source>
        <dbReference type="EMBL" id="RYB03983.1"/>
    </source>
</evidence>
<keyword evidence="4" id="KW-1185">Reference proteome</keyword>
<name>A0A4Q2RAC3_9HYPH</name>
<evidence type="ECO:0000256" key="1">
    <source>
        <dbReference type="ARBA" id="ARBA00007031"/>
    </source>
</evidence>
<proteinExistence type="inferred from homology"/>
<gene>
    <name evidence="3" type="ORF">D3272_15455</name>
</gene>
<feature type="compositionally biased region" description="Acidic residues" evidence="2">
    <location>
        <begin position="144"/>
        <end position="154"/>
    </location>
</feature>
<dbReference type="Pfam" id="PF05443">
    <property type="entry name" value="ROS_MUCR"/>
    <property type="match status" value="1"/>
</dbReference>
<dbReference type="GO" id="GO:0008270">
    <property type="term" value="F:zinc ion binding"/>
    <property type="evidence" value="ECO:0007669"/>
    <property type="project" value="InterPro"/>
</dbReference>
<organism evidence="3 4">
    <name type="scientific">Lichenibacterium ramalinae</name>
    <dbReference type="NCBI Taxonomy" id="2316527"/>
    <lineage>
        <taxon>Bacteria</taxon>
        <taxon>Pseudomonadati</taxon>
        <taxon>Pseudomonadota</taxon>
        <taxon>Alphaproteobacteria</taxon>
        <taxon>Hyphomicrobiales</taxon>
        <taxon>Lichenihabitantaceae</taxon>
        <taxon>Lichenibacterium</taxon>
    </lineage>
</organism>
<sequence>MTEDTDNLNPHIEMTAEIVAAYVSRNSVPAGELPNLIRSIHQTVSTLGAPPVAEVALEPLKPAVPVKRSITDEYIISLEDGRKLKSMKRYLAGLGMTPAQYREKWGLPHDYPMVAPSYAAHRSALAKTLGLGRRASQEAAEAAPEAEPEVDEAPAAEAEGSKKPRRRGAKAA</sequence>
<dbReference type="GO" id="GO:0003677">
    <property type="term" value="F:DNA binding"/>
    <property type="evidence" value="ECO:0007669"/>
    <property type="project" value="InterPro"/>
</dbReference>
<reference evidence="3 4" key="1">
    <citation type="submission" date="2018-09" db="EMBL/GenBank/DDBJ databases">
        <authorList>
            <person name="Grouzdev D.S."/>
            <person name="Krutkina M.S."/>
        </authorList>
    </citation>
    <scope>NUCLEOTIDE SEQUENCE [LARGE SCALE GENOMIC DNA]</scope>
    <source>
        <strain evidence="3 4">RmlP001</strain>
    </source>
</reference>
<accession>A0A4Q2RAC3</accession>
<comment type="caution">
    <text evidence="3">The sequence shown here is derived from an EMBL/GenBank/DDBJ whole genome shotgun (WGS) entry which is preliminary data.</text>
</comment>
<evidence type="ECO:0000313" key="4">
    <source>
        <dbReference type="Proteomes" id="UP000289411"/>
    </source>
</evidence>
<dbReference type="OrthoDB" id="9809693at2"/>
<protein>
    <submittedName>
        <fullName evidence="3">MucR family transcriptional regulator</fullName>
    </submittedName>
</protein>
<dbReference type="InterPro" id="IPR041920">
    <property type="entry name" value="ROS/MUCR_sf"/>
</dbReference>
<comment type="similarity">
    <text evidence="1">Belongs to the ros/MucR family.</text>
</comment>
<dbReference type="Proteomes" id="UP000289411">
    <property type="component" value="Unassembled WGS sequence"/>
</dbReference>